<evidence type="ECO:0000313" key="3">
    <source>
        <dbReference type="EMBL" id="MVO98948.1"/>
    </source>
</evidence>
<reference evidence="3 4" key="1">
    <citation type="journal article" date="2019" name="Microorganisms">
        <title>Paenibacillus lutrae sp. nov., A Chitinolytic Species Isolated from A River Otter in Castril Natural Park, Granada, Spain.</title>
        <authorList>
            <person name="Rodriguez M."/>
            <person name="Reina J.C."/>
            <person name="Bejar V."/>
            <person name="Llamas I."/>
        </authorList>
    </citation>
    <scope>NUCLEOTIDE SEQUENCE [LARGE SCALE GENOMIC DNA]</scope>
    <source>
        <strain evidence="3 4">N10</strain>
    </source>
</reference>
<feature type="transmembrane region" description="Helical" evidence="2">
    <location>
        <begin position="308"/>
        <end position="325"/>
    </location>
</feature>
<feature type="transmembrane region" description="Helical" evidence="2">
    <location>
        <begin position="165"/>
        <end position="189"/>
    </location>
</feature>
<feature type="transmembrane region" description="Helical" evidence="2">
    <location>
        <begin position="105"/>
        <end position="124"/>
    </location>
</feature>
<feature type="transmembrane region" description="Helical" evidence="2">
    <location>
        <begin position="48"/>
        <end position="66"/>
    </location>
</feature>
<feature type="transmembrane region" description="Helical" evidence="2">
    <location>
        <begin position="401"/>
        <end position="421"/>
    </location>
</feature>
<dbReference type="InterPro" id="IPR011701">
    <property type="entry name" value="MFS"/>
</dbReference>
<protein>
    <submittedName>
        <fullName evidence="3">MFS transporter</fullName>
    </submittedName>
</protein>
<dbReference type="GO" id="GO:0022857">
    <property type="term" value="F:transmembrane transporter activity"/>
    <property type="evidence" value="ECO:0007669"/>
    <property type="project" value="InterPro"/>
</dbReference>
<dbReference type="SUPFAM" id="SSF103473">
    <property type="entry name" value="MFS general substrate transporter"/>
    <property type="match status" value="1"/>
</dbReference>
<organism evidence="3 4">
    <name type="scientific">Paenibacillus lutrae</name>
    <dbReference type="NCBI Taxonomy" id="2078573"/>
    <lineage>
        <taxon>Bacteria</taxon>
        <taxon>Bacillati</taxon>
        <taxon>Bacillota</taxon>
        <taxon>Bacilli</taxon>
        <taxon>Bacillales</taxon>
        <taxon>Paenibacillaceae</taxon>
        <taxon>Paenibacillus</taxon>
    </lineage>
</organism>
<feature type="transmembrane region" description="Helical" evidence="2">
    <location>
        <begin position="331"/>
        <end position="351"/>
    </location>
</feature>
<dbReference type="Gene3D" id="1.20.1250.20">
    <property type="entry name" value="MFS general substrate transporter like domains"/>
    <property type="match status" value="1"/>
</dbReference>
<dbReference type="OrthoDB" id="2086294at2"/>
<dbReference type="InterPro" id="IPR052528">
    <property type="entry name" value="Sugar_transport-like"/>
</dbReference>
<dbReference type="AlphaFoldDB" id="A0A7X3FFU4"/>
<dbReference type="PANTHER" id="PTHR23526">
    <property type="entry name" value="INTEGRAL MEMBRANE TRANSPORT PROTEIN-RELATED"/>
    <property type="match status" value="1"/>
</dbReference>
<evidence type="ECO:0000256" key="2">
    <source>
        <dbReference type="SAM" id="Phobius"/>
    </source>
</evidence>
<keyword evidence="4" id="KW-1185">Reference proteome</keyword>
<proteinExistence type="predicted"/>
<dbReference type="GO" id="GO:0005886">
    <property type="term" value="C:plasma membrane"/>
    <property type="evidence" value="ECO:0007669"/>
    <property type="project" value="UniProtKB-SubCell"/>
</dbReference>
<comment type="subcellular location">
    <subcellularLocation>
        <location evidence="1">Cell membrane</location>
        <topology evidence="1">Multi-pass membrane protein</topology>
    </subcellularLocation>
</comment>
<dbReference type="Proteomes" id="UP000490800">
    <property type="component" value="Unassembled WGS sequence"/>
</dbReference>
<gene>
    <name evidence="3" type="ORF">EDM21_05335</name>
</gene>
<keyword evidence="2" id="KW-1133">Transmembrane helix</keyword>
<evidence type="ECO:0000256" key="1">
    <source>
        <dbReference type="ARBA" id="ARBA00004651"/>
    </source>
</evidence>
<name>A0A7X3FFU4_9BACL</name>
<feature type="transmembrane region" description="Helical" evidence="2">
    <location>
        <begin position="195"/>
        <end position="218"/>
    </location>
</feature>
<feature type="transmembrane region" description="Helical" evidence="2">
    <location>
        <begin position="372"/>
        <end position="395"/>
    </location>
</feature>
<feature type="transmembrane region" description="Helical" evidence="2">
    <location>
        <begin position="130"/>
        <end position="153"/>
    </location>
</feature>
<evidence type="ECO:0000313" key="4">
    <source>
        <dbReference type="Proteomes" id="UP000490800"/>
    </source>
</evidence>
<dbReference type="InterPro" id="IPR036259">
    <property type="entry name" value="MFS_trans_sf"/>
</dbReference>
<sequence length="430" mass="47494">MAWFSGQGSGQTTASSPAAYAESLKPADEPAAASRLDRQTILLLLENAFYGAAHALSGTFVSIYLWKAKNDFAMIGWFALIHQLSTALTFWLAGKWVKEHNKMNCLRTGVALSASFYILVLLLGTKSVDYIMLLGMVQGLAAGFFWLAFNIVYFEVTSRETRDKFNGLAGLMGAGVGMLAPWASGLIIVQMSGNLGYKVIFSISLTIFLLGVVVSFFLKKRKIEGTYDWTYGLRCLRSPGNVWRPVCAALVAQGFREGVFGFLIALMVYIATTSEQKLGNFALITSGVSFVSFWFAGRFLKPKFRSRGMLVGVIMVIVVILPFYWKVNYMTLLLFGVGTALFLPLYTIPMTSSVFDLIGMNAESVSRREEFVVLREISINTGRMLGTLLFIIVISRSTAPAVVNTLLLLLGSAPLISWFFMRKVLRLKNS</sequence>
<dbReference type="Pfam" id="PF07690">
    <property type="entry name" value="MFS_1"/>
    <property type="match status" value="1"/>
</dbReference>
<accession>A0A7X3FFU4</accession>
<feature type="transmembrane region" description="Helical" evidence="2">
    <location>
        <begin position="72"/>
        <end position="93"/>
    </location>
</feature>
<keyword evidence="2" id="KW-0812">Transmembrane</keyword>
<dbReference type="EMBL" id="RHLK01000002">
    <property type="protein sequence ID" value="MVO98948.1"/>
    <property type="molecule type" value="Genomic_DNA"/>
</dbReference>
<keyword evidence="2" id="KW-0472">Membrane</keyword>
<dbReference type="PANTHER" id="PTHR23526:SF2">
    <property type="entry name" value="MAJOR FACILITATOR SUPERFAMILY (MFS) PROFILE DOMAIN-CONTAINING PROTEIN"/>
    <property type="match status" value="1"/>
</dbReference>
<comment type="caution">
    <text evidence="3">The sequence shown here is derived from an EMBL/GenBank/DDBJ whole genome shotgun (WGS) entry which is preliminary data.</text>
</comment>
<feature type="transmembrane region" description="Helical" evidence="2">
    <location>
        <begin position="246"/>
        <end position="272"/>
    </location>
</feature>
<feature type="transmembrane region" description="Helical" evidence="2">
    <location>
        <begin position="278"/>
        <end position="296"/>
    </location>
</feature>